<keyword evidence="4" id="KW-0808">Transferase</keyword>
<evidence type="ECO:0000313" key="3">
    <source>
        <dbReference type="EMBL" id="CAL1136750.1"/>
    </source>
</evidence>
<proteinExistence type="predicted"/>
<reference evidence="2" key="1">
    <citation type="submission" date="2022-10" db="EMBL/GenBank/DDBJ databases">
        <authorList>
            <person name="Chen Y."/>
            <person name="Dougan E. K."/>
            <person name="Chan C."/>
            <person name="Rhodes N."/>
            <person name="Thang M."/>
        </authorList>
    </citation>
    <scope>NUCLEOTIDE SEQUENCE</scope>
</reference>
<dbReference type="Proteomes" id="UP001152797">
    <property type="component" value="Unassembled WGS sequence"/>
</dbReference>
<dbReference type="EMBL" id="CAMXCT030000798">
    <property type="protein sequence ID" value="CAL4770687.1"/>
    <property type="molecule type" value="Genomic_DNA"/>
</dbReference>
<dbReference type="InterPro" id="IPR036691">
    <property type="entry name" value="Endo/exonu/phosph_ase_sf"/>
</dbReference>
<dbReference type="AlphaFoldDB" id="A0A9P1FQT8"/>
<dbReference type="EMBL" id="CAMXCT020000798">
    <property type="protein sequence ID" value="CAL1136750.1"/>
    <property type="molecule type" value="Genomic_DNA"/>
</dbReference>
<evidence type="ECO:0000313" key="2">
    <source>
        <dbReference type="EMBL" id="CAI3983375.1"/>
    </source>
</evidence>
<protein>
    <submittedName>
        <fullName evidence="4">Reverse transcriptase domain-containing protein</fullName>
    </submittedName>
</protein>
<evidence type="ECO:0000313" key="5">
    <source>
        <dbReference type="Proteomes" id="UP001152797"/>
    </source>
</evidence>
<dbReference type="Gene3D" id="3.60.10.10">
    <property type="entry name" value="Endonuclease/exonuclease/phosphatase"/>
    <property type="match status" value="1"/>
</dbReference>
<accession>A0A9P1FQT8</accession>
<evidence type="ECO:0000313" key="4">
    <source>
        <dbReference type="EMBL" id="CAL4770687.1"/>
    </source>
</evidence>
<evidence type="ECO:0000259" key="1">
    <source>
        <dbReference type="Pfam" id="PF00078"/>
    </source>
</evidence>
<dbReference type="EMBL" id="CAMXCT010000798">
    <property type="protein sequence ID" value="CAI3983375.1"/>
    <property type="molecule type" value="Genomic_DNA"/>
</dbReference>
<dbReference type="InterPro" id="IPR000477">
    <property type="entry name" value="RT_dom"/>
</dbReference>
<keyword evidence="5" id="KW-1185">Reference proteome</keyword>
<dbReference type="OrthoDB" id="10685271at2759"/>
<dbReference type="Pfam" id="PF00078">
    <property type="entry name" value="RVT_1"/>
    <property type="match status" value="1"/>
</dbReference>
<dbReference type="GO" id="GO:0003964">
    <property type="term" value="F:RNA-directed DNA polymerase activity"/>
    <property type="evidence" value="ECO:0007669"/>
    <property type="project" value="UniProtKB-KW"/>
</dbReference>
<feature type="domain" description="Reverse transcriptase" evidence="1">
    <location>
        <begin position="316"/>
        <end position="544"/>
    </location>
</feature>
<keyword evidence="4" id="KW-0695">RNA-directed DNA polymerase</keyword>
<reference evidence="3" key="2">
    <citation type="submission" date="2024-04" db="EMBL/GenBank/DDBJ databases">
        <authorList>
            <person name="Chen Y."/>
            <person name="Shah S."/>
            <person name="Dougan E. K."/>
            <person name="Thang M."/>
            <person name="Chan C."/>
        </authorList>
    </citation>
    <scope>NUCLEOTIDE SEQUENCE [LARGE SCALE GENOMIC DNA]</scope>
</reference>
<sequence>MQQMEQRMEQRSAAAHTGVLVTNSNGSSLMHACEASGLILANTFTGGGPTCWTPDGSSSHCIDFIAIPQELRPQIALCRVNQVLGRRWQMSLVRDHWPVEVHVRLPKPWKLLRKRNTTTRWNKHALQVALDDPHVAQAFLEDASRAWAPFVGSAVGIGTAWDLQRALDCLKRATSRGGCSPFWFATYTEIRAACAGSRAPPAVQLTSARQWETHVAKIWGAEKHHAAVVDRAPGPNRIFPDIPRRGQLGLHQLWLAAKSQKRFKATPDGALPAELWQLLLGPDTLTGPLSVQFFEQMQWLGCNPQSWCDGQGCVLPKPGGVPGSDGQRIINLLDPAGKLFHKALLGLGIDSPADYQYGYAAHRSRRDAILQVEAWLDRLRANKLSTVTTLFDLTKAFDTLKGPYIAAAIQSQNFPDAAGELLLDLHERLRISLPLQEGGSIQMKLNTGVLQGGGTGPRLFRVAYDDCITQWTAQGPPGPVDVTVEYNGAFHQPGVAAYADDLVRTTTGNSLQALQDQDEQNREALRQLLAPRGLQLNDRKGETLLHFSGTGAYNSARLAFSGSWSGYPPKLQAMVNESLLSALEVRPITRADEHHLEQARGLLLRPTLPQFLLNFVFGVFFGSEVPSLLRSKDKCGWSWQHCLGCSAALKNSVHNGTPTTFAPKFLHILHRDLTALIPGFSDFAGNWKEVFLAIPAKHLPTLRSSVVDTEAPPVEPAQPPAAEVVFPLFATCVAKVRGKI</sequence>
<keyword evidence="4" id="KW-0548">Nucleotidyltransferase</keyword>
<gene>
    <name evidence="2" type="ORF">C1SCF055_LOCUS10993</name>
</gene>
<organism evidence="2">
    <name type="scientific">Cladocopium goreaui</name>
    <dbReference type="NCBI Taxonomy" id="2562237"/>
    <lineage>
        <taxon>Eukaryota</taxon>
        <taxon>Sar</taxon>
        <taxon>Alveolata</taxon>
        <taxon>Dinophyceae</taxon>
        <taxon>Suessiales</taxon>
        <taxon>Symbiodiniaceae</taxon>
        <taxon>Cladocopium</taxon>
    </lineage>
</organism>
<comment type="caution">
    <text evidence="2">The sequence shown here is derived from an EMBL/GenBank/DDBJ whole genome shotgun (WGS) entry which is preliminary data.</text>
</comment>
<name>A0A9P1FQT8_9DINO</name>